<evidence type="ECO:0000259" key="1">
    <source>
        <dbReference type="Pfam" id="PF13476"/>
    </source>
</evidence>
<dbReference type="GO" id="GO:0006302">
    <property type="term" value="P:double-strand break repair"/>
    <property type="evidence" value="ECO:0007669"/>
    <property type="project" value="InterPro"/>
</dbReference>
<dbReference type="Pfam" id="PF13476">
    <property type="entry name" value="AAA_23"/>
    <property type="match status" value="1"/>
</dbReference>
<dbReference type="SUPFAM" id="SSF52540">
    <property type="entry name" value="P-loop containing nucleoside triphosphate hydrolases"/>
    <property type="match status" value="1"/>
</dbReference>
<feature type="non-terminal residue" evidence="2">
    <location>
        <position position="180"/>
    </location>
</feature>
<sequence length="180" mass="19686">MKLAHLVIKNILGIKELEITPGQINIISGHNAAGKSSVFEAIKAAIEGGNDATLINQDSDVGEIVIVFDNNTKLNRTLERGKSAKIKYTDANGMSIPSPQSVLNQLFDKIAINPVEFMHQKGKDRTETLLSALNINIPVDDIKAKLNGSADKVKFHPQLDGLPLIDNIYEQIFSERTVVN</sequence>
<accession>A0A955RKZ1</accession>
<proteinExistence type="predicted"/>
<name>A0A955RKZ1_9BACT</name>
<protein>
    <submittedName>
        <fullName evidence="2">AAA family ATPase</fullName>
    </submittedName>
</protein>
<organism evidence="2 3">
    <name type="scientific">Candidatus Dojkabacteria bacterium</name>
    <dbReference type="NCBI Taxonomy" id="2099670"/>
    <lineage>
        <taxon>Bacteria</taxon>
        <taxon>Candidatus Dojkabacteria</taxon>
    </lineage>
</organism>
<dbReference type="GO" id="GO:0016887">
    <property type="term" value="F:ATP hydrolysis activity"/>
    <property type="evidence" value="ECO:0007669"/>
    <property type="project" value="InterPro"/>
</dbReference>
<gene>
    <name evidence="2" type="ORF">KC717_07080</name>
</gene>
<comment type="caution">
    <text evidence="2">The sequence shown here is derived from an EMBL/GenBank/DDBJ whole genome shotgun (WGS) entry which is preliminary data.</text>
</comment>
<dbReference type="InterPro" id="IPR027417">
    <property type="entry name" value="P-loop_NTPase"/>
</dbReference>
<feature type="domain" description="Rad50/SbcC-type AAA" evidence="1">
    <location>
        <begin position="6"/>
        <end position="147"/>
    </location>
</feature>
<evidence type="ECO:0000313" key="2">
    <source>
        <dbReference type="EMBL" id="MCA9386379.1"/>
    </source>
</evidence>
<dbReference type="EMBL" id="JAGQLH010000148">
    <property type="protein sequence ID" value="MCA9386379.1"/>
    <property type="molecule type" value="Genomic_DNA"/>
</dbReference>
<reference evidence="2" key="1">
    <citation type="submission" date="2020-04" db="EMBL/GenBank/DDBJ databases">
        <authorList>
            <person name="Zhang T."/>
        </authorList>
    </citation>
    <scope>NUCLEOTIDE SEQUENCE</scope>
    <source>
        <strain evidence="2">HKST-UBA11</strain>
    </source>
</reference>
<reference evidence="2" key="2">
    <citation type="journal article" date="2021" name="Microbiome">
        <title>Successional dynamics and alternative stable states in a saline activated sludge microbial community over 9 years.</title>
        <authorList>
            <person name="Wang Y."/>
            <person name="Ye J."/>
            <person name="Ju F."/>
            <person name="Liu L."/>
            <person name="Boyd J.A."/>
            <person name="Deng Y."/>
            <person name="Parks D.H."/>
            <person name="Jiang X."/>
            <person name="Yin X."/>
            <person name="Woodcroft B.J."/>
            <person name="Tyson G.W."/>
            <person name="Hugenholtz P."/>
            <person name="Polz M.F."/>
            <person name="Zhang T."/>
        </authorList>
    </citation>
    <scope>NUCLEOTIDE SEQUENCE</scope>
    <source>
        <strain evidence="2">HKST-UBA11</strain>
    </source>
</reference>
<dbReference type="AlphaFoldDB" id="A0A955RKZ1"/>
<dbReference type="Proteomes" id="UP000754563">
    <property type="component" value="Unassembled WGS sequence"/>
</dbReference>
<dbReference type="InterPro" id="IPR038729">
    <property type="entry name" value="Rad50/SbcC_AAA"/>
</dbReference>
<evidence type="ECO:0000313" key="3">
    <source>
        <dbReference type="Proteomes" id="UP000754563"/>
    </source>
</evidence>
<dbReference type="Gene3D" id="3.40.50.300">
    <property type="entry name" value="P-loop containing nucleotide triphosphate hydrolases"/>
    <property type="match status" value="1"/>
</dbReference>